<keyword evidence="2" id="KW-1185">Reference proteome</keyword>
<comment type="caution">
    <text evidence="1">The sequence shown here is derived from an EMBL/GenBank/DDBJ whole genome shotgun (WGS) entry which is preliminary data.</text>
</comment>
<evidence type="ECO:0000313" key="1">
    <source>
        <dbReference type="EMBL" id="KAG8639909.1"/>
    </source>
</evidence>
<name>A0ACB7GJ57_MANES</name>
<proteinExistence type="predicted"/>
<dbReference type="EMBL" id="CM004399">
    <property type="protein sequence ID" value="KAG8639909.1"/>
    <property type="molecule type" value="Genomic_DNA"/>
</dbReference>
<gene>
    <name evidence="1" type="ORF">MANES_13G004000v8</name>
</gene>
<organism evidence="1 2">
    <name type="scientific">Manihot esculenta</name>
    <name type="common">Cassava</name>
    <name type="synonym">Jatropha manihot</name>
    <dbReference type="NCBI Taxonomy" id="3983"/>
    <lineage>
        <taxon>Eukaryota</taxon>
        <taxon>Viridiplantae</taxon>
        <taxon>Streptophyta</taxon>
        <taxon>Embryophyta</taxon>
        <taxon>Tracheophyta</taxon>
        <taxon>Spermatophyta</taxon>
        <taxon>Magnoliopsida</taxon>
        <taxon>eudicotyledons</taxon>
        <taxon>Gunneridae</taxon>
        <taxon>Pentapetalae</taxon>
        <taxon>rosids</taxon>
        <taxon>fabids</taxon>
        <taxon>Malpighiales</taxon>
        <taxon>Euphorbiaceae</taxon>
        <taxon>Crotonoideae</taxon>
        <taxon>Manihoteae</taxon>
        <taxon>Manihot</taxon>
    </lineage>
</organism>
<sequence length="221" mass="24353">MKQPRSSITRDSNLNNRNEESPSLFSLSGLPISISETKFIMGPCLKSLTFFLVLTAFFPFSAPSQPSIYDHLRQNGLPIGLLPKGITEFSLDPTTGHFQINLTQPCNAKFENQFHYDFNISGLLSYGKIGELSGVSQQELFLWFQVKGIRVDVPSSGLIYFDVGVVDKQFSLSLFENPLDCTASDPSDEHTDSRGSDDPKIQPGKLELENGAQDLRAAAAS</sequence>
<protein>
    <submittedName>
        <fullName evidence="1">Uncharacterized protein</fullName>
    </submittedName>
</protein>
<evidence type="ECO:0000313" key="2">
    <source>
        <dbReference type="Proteomes" id="UP000091857"/>
    </source>
</evidence>
<accession>A0ACB7GJ57</accession>
<dbReference type="Proteomes" id="UP000091857">
    <property type="component" value="Chromosome 13"/>
</dbReference>
<reference evidence="2" key="1">
    <citation type="journal article" date="2016" name="Nat. Biotechnol.">
        <title>Sequencing wild and cultivated cassava and related species reveals extensive interspecific hybridization and genetic diversity.</title>
        <authorList>
            <person name="Bredeson J.V."/>
            <person name="Lyons J.B."/>
            <person name="Prochnik S.E."/>
            <person name="Wu G.A."/>
            <person name="Ha C.M."/>
            <person name="Edsinger-Gonzales E."/>
            <person name="Grimwood J."/>
            <person name="Schmutz J."/>
            <person name="Rabbi I.Y."/>
            <person name="Egesi C."/>
            <person name="Nauluvula P."/>
            <person name="Lebot V."/>
            <person name="Ndunguru J."/>
            <person name="Mkamilo G."/>
            <person name="Bart R.S."/>
            <person name="Setter T.L."/>
            <person name="Gleadow R.M."/>
            <person name="Kulakow P."/>
            <person name="Ferguson M.E."/>
            <person name="Rounsley S."/>
            <person name="Rokhsar D.S."/>
        </authorList>
    </citation>
    <scope>NUCLEOTIDE SEQUENCE [LARGE SCALE GENOMIC DNA]</scope>
    <source>
        <strain evidence="2">cv. AM560-2</strain>
    </source>
</reference>